<dbReference type="WBParaSite" id="ALUE_0001077301-mRNA-1">
    <property type="protein sequence ID" value="ALUE_0001077301-mRNA-1"/>
    <property type="gene ID" value="ALUE_0001077301"/>
</dbReference>
<dbReference type="Pfam" id="PF10419">
    <property type="entry name" value="TFIIIC_sub6"/>
    <property type="match status" value="1"/>
</dbReference>
<reference evidence="3" key="1">
    <citation type="submission" date="2023-03" db="UniProtKB">
        <authorList>
            <consortium name="WormBaseParasite"/>
        </authorList>
    </citation>
    <scope>IDENTIFICATION</scope>
</reference>
<dbReference type="Proteomes" id="UP000036681">
    <property type="component" value="Unplaced"/>
</dbReference>
<organism evidence="2 3">
    <name type="scientific">Ascaris lumbricoides</name>
    <name type="common">Giant roundworm</name>
    <dbReference type="NCBI Taxonomy" id="6252"/>
    <lineage>
        <taxon>Eukaryota</taxon>
        <taxon>Metazoa</taxon>
        <taxon>Ecdysozoa</taxon>
        <taxon>Nematoda</taxon>
        <taxon>Chromadorea</taxon>
        <taxon>Rhabditida</taxon>
        <taxon>Spirurina</taxon>
        <taxon>Ascaridomorpha</taxon>
        <taxon>Ascaridoidea</taxon>
        <taxon>Ascarididae</taxon>
        <taxon>Ascaris</taxon>
    </lineage>
</organism>
<proteinExistence type="predicted"/>
<dbReference type="PANTHER" id="PTHR13228">
    <property type="entry name" value="CONSERVED OLIGOMERIC GOLGI COMPLEX COMPONENT 5"/>
    <property type="match status" value="1"/>
</dbReference>
<evidence type="ECO:0000259" key="1">
    <source>
        <dbReference type="Pfam" id="PF10419"/>
    </source>
</evidence>
<dbReference type="AlphaFoldDB" id="A0A9J2PMN6"/>
<protein>
    <submittedName>
        <fullName evidence="3">Conserved oligomeric Golgi complex subunit 5</fullName>
    </submittedName>
</protein>
<dbReference type="InterPro" id="IPR019465">
    <property type="entry name" value="Cog5"/>
</dbReference>
<evidence type="ECO:0000313" key="3">
    <source>
        <dbReference type="WBParaSite" id="ALUE_0001077301-mRNA-1"/>
    </source>
</evidence>
<dbReference type="InterPro" id="IPR019481">
    <property type="entry name" value="TFIIIC_triple_barrel"/>
</dbReference>
<dbReference type="PANTHER" id="PTHR13228:SF3">
    <property type="entry name" value="CONSERVED OLIGOMERIC GOLGI COMPLEX SUBUNIT 5"/>
    <property type="match status" value="1"/>
</dbReference>
<keyword evidence="2" id="KW-1185">Reference proteome</keyword>
<name>A0A9J2PMN6_ASCLU</name>
<evidence type="ECO:0000313" key="2">
    <source>
        <dbReference type="Proteomes" id="UP000036681"/>
    </source>
</evidence>
<accession>A0A9J2PMN6</accession>
<sequence length="813" mass="91177">MESGIRLPWKGGVSHLKSEQKLEQEFDDSQSVFIKITMTCERDLEDVIWGRKDWNRYVAELAECDSVDEHVLLQRIELVKDSIGRQLRRAVEQNHSRLVEQAGALQGLDAARQVICSEMDQLYDNAEKLSSRFLSIYEELEALGRSLERLYSVNRIVAGLNRLKLLERLGSLNELVKRSETICELEAVIARTSSLSDIARMREAIVETIPKLTKDARRNAVEQLKSSMQTLNAPMVLSCVRALHNLNCYDAEIKRLLDEEGNKLDAAFLKLGTHPSAANKSLPQLTADVQTALEQFLLLGTEVATGICVRIASIIRVRVPENAPYACRVVQHLTRMLRRTIAADVQPIRDALEPLKRGLLSHALSNMFRAVNEAFEDPTVPTTVIEKVSGAIREQMTSVNWDTELSNEMEVNVGKVMELCAQKIEQMLVLDDSALQVGEHISSVQALNYSLLNVAHSLSVLWSRFSEPLIRLMDSAREAIVRVAHISVRTILLSLHDERLGSPSPYAKELYNYLIAFNQHVTLIEPFMLVRHTMHNFVTYVVEMFLLSATLTRPVENAQLSLLSSDLLYVAEALRCFNIDVPILLHVHDIAAALLLTPGELIETSVMPFWAVVQLLISQCEPAILSPPESAGWTKLEYVKWFMGHTNIERLNFFKSLVDFYTLSVVSNNRTEFVCNYHYILEVLNTACGSSDVDWSLSKVIKLDLGNTCKEVMASSTPTSNDDEWEEVAMVLEIRGAMDNISTQDAICAHRCAVRRAHTDAPLVQISGTLFTSQWEFASGSDLILRADGQQLQPIGASDVRLVAEKALISPDD</sequence>
<dbReference type="GO" id="GO:0006891">
    <property type="term" value="P:intra-Golgi vesicle-mediated transport"/>
    <property type="evidence" value="ECO:0007669"/>
    <property type="project" value="InterPro"/>
</dbReference>
<dbReference type="GO" id="GO:0017119">
    <property type="term" value="C:Golgi transport complex"/>
    <property type="evidence" value="ECO:0007669"/>
    <property type="project" value="InterPro"/>
</dbReference>
<feature type="domain" description="Transcription factor TFIIIC triple barrel" evidence="1">
    <location>
        <begin position="724"/>
        <end position="806"/>
    </location>
</feature>